<keyword evidence="3" id="KW-1185">Reference proteome</keyword>
<comment type="caution">
    <text evidence="2">The sequence shown here is derived from an EMBL/GenBank/DDBJ whole genome shotgun (WGS) entry which is preliminary data.</text>
</comment>
<evidence type="ECO:0000313" key="2">
    <source>
        <dbReference type="EMBL" id="KAF7676685.1"/>
    </source>
</evidence>
<sequence>MRTRWKGKPARRRIVEMECFCAWSHSECVGQRTAVTTGPYVIPAQAIDDAKGPDVGTQRPLRDQDQARGSKKRRLPQNGSSVMLHEQATDS</sequence>
<dbReference type="EMBL" id="JAAABM010000006">
    <property type="protein sequence ID" value="KAF7676685.1"/>
    <property type="molecule type" value="Genomic_DNA"/>
</dbReference>
<dbReference type="RefSeq" id="XP_038786894.1">
    <property type="nucleotide sequence ID" value="XM_038929944.1"/>
</dbReference>
<dbReference type="Proteomes" id="UP000596902">
    <property type="component" value="Unassembled WGS sequence"/>
</dbReference>
<dbReference type="AlphaFoldDB" id="A0A8H7B3G3"/>
<evidence type="ECO:0000313" key="3">
    <source>
        <dbReference type="Proteomes" id="UP000596902"/>
    </source>
</evidence>
<reference evidence="2" key="2">
    <citation type="submission" date="2020-08" db="EMBL/GenBank/DDBJ databases">
        <title>Draft Genome Sequence of Cumin Blight Pathogen Alternaria burnsii.</title>
        <authorList>
            <person name="Feng Z."/>
        </authorList>
    </citation>
    <scope>NUCLEOTIDE SEQUENCE</scope>
    <source>
        <strain evidence="2">CBS107.38</strain>
    </source>
</reference>
<organism evidence="2 3">
    <name type="scientific">Alternaria burnsii</name>
    <dbReference type="NCBI Taxonomy" id="1187904"/>
    <lineage>
        <taxon>Eukaryota</taxon>
        <taxon>Fungi</taxon>
        <taxon>Dikarya</taxon>
        <taxon>Ascomycota</taxon>
        <taxon>Pezizomycotina</taxon>
        <taxon>Dothideomycetes</taxon>
        <taxon>Pleosporomycetidae</taxon>
        <taxon>Pleosporales</taxon>
        <taxon>Pleosporineae</taxon>
        <taxon>Pleosporaceae</taxon>
        <taxon>Alternaria</taxon>
        <taxon>Alternaria sect. Alternaria</taxon>
    </lineage>
</organism>
<gene>
    <name evidence="2" type="ORF">GT037_004897</name>
</gene>
<name>A0A8H7B3G3_9PLEO</name>
<protein>
    <submittedName>
        <fullName evidence="2">Uncharacterized protein</fullName>
    </submittedName>
</protein>
<dbReference type="GeneID" id="62203122"/>
<evidence type="ECO:0000256" key="1">
    <source>
        <dbReference type="SAM" id="MobiDB-lite"/>
    </source>
</evidence>
<accession>A0A8H7B3G3</accession>
<proteinExistence type="predicted"/>
<feature type="region of interest" description="Disordered" evidence="1">
    <location>
        <begin position="46"/>
        <end position="91"/>
    </location>
</feature>
<reference evidence="2" key="1">
    <citation type="submission" date="2020-01" db="EMBL/GenBank/DDBJ databases">
        <authorList>
            <person name="Feng Z.H.Z."/>
        </authorList>
    </citation>
    <scope>NUCLEOTIDE SEQUENCE</scope>
    <source>
        <strain evidence="2">CBS107.38</strain>
    </source>
</reference>